<dbReference type="PANTHER" id="PTHR10026">
    <property type="entry name" value="CYCLIN"/>
    <property type="match status" value="1"/>
</dbReference>
<feature type="region of interest" description="Disordered" evidence="2">
    <location>
        <begin position="228"/>
        <end position="249"/>
    </location>
</feature>
<dbReference type="GO" id="GO:0006357">
    <property type="term" value="P:regulation of transcription by RNA polymerase II"/>
    <property type="evidence" value="ECO:0007669"/>
    <property type="project" value="InterPro"/>
</dbReference>
<dbReference type="Pfam" id="PF00134">
    <property type="entry name" value="Cyclin_N"/>
    <property type="match status" value="1"/>
</dbReference>
<comment type="caution">
    <text evidence="4">The sequence shown here is derived from an EMBL/GenBank/DDBJ whole genome shotgun (WGS) entry which is preliminary data.</text>
</comment>
<feature type="region of interest" description="Disordered" evidence="2">
    <location>
        <begin position="323"/>
        <end position="376"/>
    </location>
</feature>
<dbReference type="AlphaFoldDB" id="A0A4S4L2C0"/>
<keyword evidence="5" id="KW-1185">Reference proteome</keyword>
<proteinExistence type="inferred from homology"/>
<organism evidence="4 5">
    <name type="scientific">Phellinidium pouzarii</name>
    <dbReference type="NCBI Taxonomy" id="167371"/>
    <lineage>
        <taxon>Eukaryota</taxon>
        <taxon>Fungi</taxon>
        <taxon>Dikarya</taxon>
        <taxon>Basidiomycota</taxon>
        <taxon>Agaricomycotina</taxon>
        <taxon>Agaricomycetes</taxon>
        <taxon>Hymenochaetales</taxon>
        <taxon>Hymenochaetaceae</taxon>
        <taxon>Phellinidium</taxon>
    </lineage>
</organism>
<sequence>MGAHQFDIGVSSSSQWVFPTSALLATPSASTSSIPLDKELYDRARGVEFLFRLGASLQLPTTALFTAATWFHRFYMRFSMEDYHRQDVAAACIFLATKTEECGRKLRDVAKVCQSKISGASAENVTDQEVQACQDAILITEEVLLEALCFDFVVDSPHEILVDLLERYIQDESEKSLCDAAWSIAHDSYRTVLCLLFDVRIIAAACFILAQRFVDGDHSASLDARIASSSPSASLPTPPSNKPTSPDASRFAIDQCQFDETELVDLAEALTILIEFYNAQDTQGLMSFLSSMCSIQPPATPESRPRLYAPNSHVPSAFNTAKSECQASVNPSQRTPESTHGGSSPAKSSSSWKPVRGEATGDVAPSISTRARLDLE</sequence>
<name>A0A4S4L2C0_9AGAM</name>
<dbReference type="InterPro" id="IPR036915">
    <property type="entry name" value="Cyclin-like_sf"/>
</dbReference>
<accession>A0A4S4L2C0</accession>
<dbReference type="InterPro" id="IPR043198">
    <property type="entry name" value="Cyclin/Ssn8"/>
</dbReference>
<evidence type="ECO:0000313" key="5">
    <source>
        <dbReference type="Proteomes" id="UP000308199"/>
    </source>
</evidence>
<dbReference type="GO" id="GO:0016538">
    <property type="term" value="F:cyclin-dependent protein serine/threonine kinase regulator activity"/>
    <property type="evidence" value="ECO:0007669"/>
    <property type="project" value="InterPro"/>
</dbReference>
<dbReference type="OrthoDB" id="25002at2759"/>
<dbReference type="InterPro" id="IPR006671">
    <property type="entry name" value="Cyclin_N"/>
</dbReference>
<evidence type="ECO:0000259" key="3">
    <source>
        <dbReference type="SMART" id="SM00385"/>
    </source>
</evidence>
<comment type="similarity">
    <text evidence="1">Belongs to the cyclin family.</text>
</comment>
<dbReference type="InterPro" id="IPR013763">
    <property type="entry name" value="Cyclin-like_dom"/>
</dbReference>
<dbReference type="EMBL" id="SGPK01000276">
    <property type="protein sequence ID" value="THH05247.1"/>
    <property type="molecule type" value="Genomic_DNA"/>
</dbReference>
<dbReference type="SMART" id="SM00385">
    <property type="entry name" value="CYCLIN"/>
    <property type="match status" value="2"/>
</dbReference>
<keyword evidence="1" id="KW-0195">Cyclin</keyword>
<gene>
    <name evidence="4" type="ORF">EW145_g4945</name>
</gene>
<feature type="compositionally biased region" description="Low complexity" evidence="2">
    <location>
        <begin position="338"/>
        <end position="351"/>
    </location>
</feature>
<dbReference type="Proteomes" id="UP000308199">
    <property type="component" value="Unassembled WGS sequence"/>
</dbReference>
<reference evidence="4 5" key="1">
    <citation type="submission" date="2019-02" db="EMBL/GenBank/DDBJ databases">
        <title>Genome sequencing of the rare red list fungi Phellinidium pouzarii.</title>
        <authorList>
            <person name="Buettner E."/>
            <person name="Kellner H."/>
        </authorList>
    </citation>
    <scope>NUCLEOTIDE SEQUENCE [LARGE SCALE GENOMIC DNA]</scope>
    <source>
        <strain evidence="4 5">DSM 108285</strain>
    </source>
</reference>
<dbReference type="CDD" id="cd20546">
    <property type="entry name" value="CYCLIN_SpCG1C_ScCTK2-like_rpt2"/>
    <property type="match status" value="1"/>
</dbReference>
<evidence type="ECO:0000256" key="1">
    <source>
        <dbReference type="RuleBase" id="RU000383"/>
    </source>
</evidence>
<dbReference type="SUPFAM" id="SSF47954">
    <property type="entry name" value="Cyclin-like"/>
    <property type="match status" value="2"/>
</dbReference>
<feature type="domain" description="Cyclin-like" evidence="3">
    <location>
        <begin position="48"/>
        <end position="146"/>
    </location>
</feature>
<protein>
    <recommendedName>
        <fullName evidence="3">Cyclin-like domain-containing protein</fullName>
    </recommendedName>
</protein>
<evidence type="ECO:0000313" key="4">
    <source>
        <dbReference type="EMBL" id="THH05247.1"/>
    </source>
</evidence>
<evidence type="ECO:0000256" key="2">
    <source>
        <dbReference type="SAM" id="MobiDB-lite"/>
    </source>
</evidence>
<feature type="compositionally biased region" description="Polar residues" evidence="2">
    <location>
        <begin position="323"/>
        <end position="336"/>
    </location>
</feature>
<dbReference type="Gene3D" id="1.10.472.10">
    <property type="entry name" value="Cyclin-like"/>
    <property type="match status" value="2"/>
</dbReference>
<feature type="domain" description="Cyclin-like" evidence="3">
    <location>
        <begin position="163"/>
        <end position="275"/>
    </location>
</feature>